<dbReference type="EC" id="2.1.1.297" evidence="5"/>
<comment type="catalytic activity">
    <reaction evidence="4 5">
        <text>L-glutaminyl-[peptide chain release factor] + S-adenosyl-L-methionine = N(5)-methyl-L-glutaminyl-[peptide chain release factor] + S-adenosyl-L-homocysteine + H(+)</text>
        <dbReference type="Rhea" id="RHEA:42896"/>
        <dbReference type="Rhea" id="RHEA-COMP:10271"/>
        <dbReference type="Rhea" id="RHEA-COMP:10272"/>
        <dbReference type="ChEBI" id="CHEBI:15378"/>
        <dbReference type="ChEBI" id="CHEBI:30011"/>
        <dbReference type="ChEBI" id="CHEBI:57856"/>
        <dbReference type="ChEBI" id="CHEBI:59789"/>
        <dbReference type="ChEBI" id="CHEBI:61891"/>
        <dbReference type="EC" id="2.1.1.297"/>
    </reaction>
</comment>
<dbReference type="InterPro" id="IPR019874">
    <property type="entry name" value="RF_methyltr_PrmC"/>
</dbReference>
<evidence type="ECO:0000256" key="2">
    <source>
        <dbReference type="ARBA" id="ARBA00022679"/>
    </source>
</evidence>
<feature type="binding site" evidence="5">
    <location>
        <position position="191"/>
    </location>
    <ligand>
        <name>S-adenosyl-L-methionine</name>
        <dbReference type="ChEBI" id="CHEBI:59789"/>
    </ligand>
</feature>
<evidence type="ECO:0000256" key="4">
    <source>
        <dbReference type="ARBA" id="ARBA00048391"/>
    </source>
</evidence>
<accession>A0ABS1KS56</accession>
<evidence type="ECO:0000256" key="1">
    <source>
        <dbReference type="ARBA" id="ARBA00022603"/>
    </source>
</evidence>
<organism evidence="8 9">
    <name type="scientific">Chryseolinea lacunae</name>
    <dbReference type="NCBI Taxonomy" id="2801331"/>
    <lineage>
        <taxon>Bacteria</taxon>
        <taxon>Pseudomonadati</taxon>
        <taxon>Bacteroidota</taxon>
        <taxon>Cytophagia</taxon>
        <taxon>Cytophagales</taxon>
        <taxon>Fulvivirgaceae</taxon>
        <taxon>Chryseolinea</taxon>
    </lineage>
</organism>
<evidence type="ECO:0000259" key="7">
    <source>
        <dbReference type="Pfam" id="PF17827"/>
    </source>
</evidence>
<dbReference type="InterPro" id="IPR050320">
    <property type="entry name" value="N5-glutamine_MTase"/>
</dbReference>
<dbReference type="NCBIfam" id="TIGR03534">
    <property type="entry name" value="RF_mod_PrmC"/>
    <property type="match status" value="1"/>
</dbReference>
<dbReference type="NCBIfam" id="TIGR00536">
    <property type="entry name" value="hemK_fam"/>
    <property type="match status" value="1"/>
</dbReference>
<dbReference type="Pfam" id="PF17827">
    <property type="entry name" value="PrmC_N"/>
    <property type="match status" value="1"/>
</dbReference>
<dbReference type="PROSITE" id="PS00092">
    <property type="entry name" value="N6_MTASE"/>
    <property type="match status" value="1"/>
</dbReference>
<proteinExistence type="inferred from homology"/>
<comment type="caution">
    <text evidence="5">Lacks conserved residue(s) required for the propagation of feature annotation.</text>
</comment>
<comment type="caution">
    <text evidence="8">The sequence shown here is derived from an EMBL/GenBank/DDBJ whole genome shotgun (WGS) entry which is preliminary data.</text>
</comment>
<dbReference type="PANTHER" id="PTHR18895">
    <property type="entry name" value="HEMK METHYLTRANSFERASE"/>
    <property type="match status" value="1"/>
</dbReference>
<dbReference type="InterPro" id="IPR004556">
    <property type="entry name" value="HemK-like"/>
</dbReference>
<keyword evidence="9" id="KW-1185">Reference proteome</keyword>
<name>A0ABS1KS56_9BACT</name>
<comment type="similarity">
    <text evidence="5">Belongs to the protein N5-glutamine methyltransferase family. PrmC subfamily.</text>
</comment>
<evidence type="ECO:0000259" key="6">
    <source>
        <dbReference type="Pfam" id="PF05175"/>
    </source>
</evidence>
<sequence>MRNSKALFRYLVSRITLPDDADEVHTMAHIVLQHLFSLSRTDILAEKEIPFTALDEQKLDTLATRISAGEPLQYVLGETEFYGRIFKITPDVLIPRPETEELVRLIINHTSTRGSSTALKLLDIGTGSGCIPITLALEIPRSEVYALDVSAPALAVAKENAAALHAHVSFVLTDVLVEKLPVQNLDAVVSNPPYIPLSESPSMKNNVLEFEPHLALFVPDNDPLKFYKAIAEKAAVALKPSGMLAVEINERFGSDVAHVFRKHGFVNVEVVKDIFGKERIVKGILG</sequence>
<keyword evidence="1 5" id="KW-0489">Methyltransferase</keyword>
<keyword evidence="3 5" id="KW-0949">S-adenosyl-L-methionine</keyword>
<dbReference type="EMBL" id="JAERRB010000004">
    <property type="protein sequence ID" value="MBL0742256.1"/>
    <property type="molecule type" value="Genomic_DNA"/>
</dbReference>
<dbReference type="InterPro" id="IPR002052">
    <property type="entry name" value="DNA_methylase_N6_adenine_CS"/>
</dbReference>
<dbReference type="HAMAP" id="MF_02126">
    <property type="entry name" value="RF_methyltr_PrmC"/>
    <property type="match status" value="1"/>
</dbReference>
<feature type="domain" description="Release factor glutamine methyltransferase N-terminal" evidence="7">
    <location>
        <begin position="22"/>
        <end position="77"/>
    </location>
</feature>
<dbReference type="GO" id="GO:0032259">
    <property type="term" value="P:methylation"/>
    <property type="evidence" value="ECO:0007669"/>
    <property type="project" value="UniProtKB-KW"/>
</dbReference>
<dbReference type="Pfam" id="PF05175">
    <property type="entry name" value="MTS"/>
    <property type="match status" value="1"/>
</dbReference>
<feature type="binding site" evidence="5">
    <location>
        <begin position="191"/>
        <end position="194"/>
    </location>
    <ligand>
        <name>substrate</name>
    </ligand>
</feature>
<dbReference type="InterPro" id="IPR007848">
    <property type="entry name" value="Small_mtfrase_dom"/>
</dbReference>
<dbReference type="RefSeq" id="WP_202010303.1">
    <property type="nucleotide sequence ID" value="NZ_JAERRB010000004.1"/>
</dbReference>
<evidence type="ECO:0000313" key="8">
    <source>
        <dbReference type="EMBL" id="MBL0742256.1"/>
    </source>
</evidence>
<dbReference type="InterPro" id="IPR029063">
    <property type="entry name" value="SAM-dependent_MTases_sf"/>
</dbReference>
<dbReference type="CDD" id="cd02440">
    <property type="entry name" value="AdoMet_MTases"/>
    <property type="match status" value="1"/>
</dbReference>
<protein>
    <recommendedName>
        <fullName evidence="5">Release factor glutamine methyltransferase</fullName>
        <shortName evidence="5">RF MTase</shortName>
        <ecNumber evidence="5">2.1.1.297</ecNumber>
    </recommendedName>
    <alternativeName>
        <fullName evidence="5">N5-glutamine methyltransferase PrmC</fullName>
    </alternativeName>
    <alternativeName>
        <fullName evidence="5">Protein-(glutamine-N5) MTase PrmC</fullName>
    </alternativeName>
    <alternativeName>
        <fullName evidence="5">Protein-glutamine N-methyltransferase PrmC</fullName>
    </alternativeName>
</protein>
<feature type="binding site" evidence="5">
    <location>
        <position position="148"/>
    </location>
    <ligand>
        <name>S-adenosyl-L-methionine</name>
        <dbReference type="ChEBI" id="CHEBI:59789"/>
    </ligand>
</feature>
<gene>
    <name evidence="5 8" type="primary">prmC</name>
    <name evidence="8" type="ORF">JI741_13585</name>
</gene>
<dbReference type="PANTHER" id="PTHR18895:SF74">
    <property type="entry name" value="MTRF1L RELEASE FACTOR GLUTAMINE METHYLTRANSFERASE"/>
    <property type="match status" value="1"/>
</dbReference>
<feature type="binding site" evidence="5">
    <location>
        <begin position="125"/>
        <end position="129"/>
    </location>
    <ligand>
        <name>S-adenosyl-L-methionine</name>
        <dbReference type="ChEBI" id="CHEBI:59789"/>
    </ligand>
</feature>
<dbReference type="SUPFAM" id="SSF53335">
    <property type="entry name" value="S-adenosyl-L-methionine-dependent methyltransferases"/>
    <property type="match status" value="1"/>
</dbReference>
<evidence type="ECO:0000256" key="3">
    <source>
        <dbReference type="ARBA" id="ARBA00022691"/>
    </source>
</evidence>
<dbReference type="Gene3D" id="1.10.8.10">
    <property type="entry name" value="DNA helicase RuvA subunit, C-terminal domain"/>
    <property type="match status" value="1"/>
</dbReference>
<dbReference type="Proteomes" id="UP000613030">
    <property type="component" value="Unassembled WGS sequence"/>
</dbReference>
<reference evidence="8 9" key="1">
    <citation type="submission" date="2021-01" db="EMBL/GenBank/DDBJ databases">
        <title>Chryseolinea sp. Jin1 Genome sequencing and assembly.</title>
        <authorList>
            <person name="Kim I."/>
        </authorList>
    </citation>
    <scope>NUCLEOTIDE SEQUENCE [LARGE SCALE GENOMIC DNA]</scope>
    <source>
        <strain evidence="8 9">Jin1</strain>
    </source>
</reference>
<keyword evidence="2 5" id="KW-0808">Transferase</keyword>
<dbReference type="GO" id="GO:0102559">
    <property type="term" value="F:peptide chain release factor N(5)-glutamine methyltransferase activity"/>
    <property type="evidence" value="ECO:0007669"/>
    <property type="project" value="UniProtKB-EC"/>
</dbReference>
<feature type="domain" description="Methyltransferase small" evidence="6">
    <location>
        <begin position="106"/>
        <end position="194"/>
    </location>
</feature>
<comment type="function">
    <text evidence="5">Methylates the class 1 translation termination release factors RF1/PrfA and RF2/PrfB on the glutamine residue of the universally conserved GGQ motif.</text>
</comment>
<dbReference type="InterPro" id="IPR040758">
    <property type="entry name" value="PrmC_N"/>
</dbReference>
<dbReference type="Gene3D" id="3.40.50.150">
    <property type="entry name" value="Vaccinia Virus protein VP39"/>
    <property type="match status" value="1"/>
</dbReference>
<evidence type="ECO:0000256" key="5">
    <source>
        <dbReference type="HAMAP-Rule" id="MF_02126"/>
    </source>
</evidence>
<evidence type="ECO:0000313" key="9">
    <source>
        <dbReference type="Proteomes" id="UP000613030"/>
    </source>
</evidence>